<dbReference type="Proteomes" id="UP000738349">
    <property type="component" value="Unassembled WGS sequence"/>
</dbReference>
<organism evidence="3 4">
    <name type="scientific">Dactylonectria macrodidyma</name>
    <dbReference type="NCBI Taxonomy" id="307937"/>
    <lineage>
        <taxon>Eukaryota</taxon>
        <taxon>Fungi</taxon>
        <taxon>Dikarya</taxon>
        <taxon>Ascomycota</taxon>
        <taxon>Pezizomycotina</taxon>
        <taxon>Sordariomycetes</taxon>
        <taxon>Hypocreomycetidae</taxon>
        <taxon>Hypocreales</taxon>
        <taxon>Nectriaceae</taxon>
        <taxon>Dactylonectria</taxon>
    </lineage>
</organism>
<reference evidence="3" key="1">
    <citation type="journal article" date="2021" name="Nat. Commun.">
        <title>Genetic determinants of endophytism in the Arabidopsis root mycobiome.</title>
        <authorList>
            <person name="Mesny F."/>
            <person name="Miyauchi S."/>
            <person name="Thiergart T."/>
            <person name="Pickel B."/>
            <person name="Atanasova L."/>
            <person name="Karlsson M."/>
            <person name="Huettel B."/>
            <person name="Barry K.W."/>
            <person name="Haridas S."/>
            <person name="Chen C."/>
            <person name="Bauer D."/>
            <person name="Andreopoulos W."/>
            <person name="Pangilinan J."/>
            <person name="LaButti K."/>
            <person name="Riley R."/>
            <person name="Lipzen A."/>
            <person name="Clum A."/>
            <person name="Drula E."/>
            <person name="Henrissat B."/>
            <person name="Kohler A."/>
            <person name="Grigoriev I.V."/>
            <person name="Martin F.M."/>
            <person name="Hacquard S."/>
        </authorList>
    </citation>
    <scope>NUCLEOTIDE SEQUENCE</scope>
    <source>
        <strain evidence="3">MPI-CAGE-AT-0147</strain>
    </source>
</reference>
<dbReference type="AlphaFoldDB" id="A0A9P9DMP7"/>
<dbReference type="EMBL" id="JAGMUV010000024">
    <property type="protein sequence ID" value="KAH7121346.1"/>
    <property type="molecule type" value="Genomic_DNA"/>
</dbReference>
<keyword evidence="2" id="KW-0812">Transmembrane</keyword>
<name>A0A9P9DMP7_9HYPO</name>
<protein>
    <submittedName>
        <fullName evidence="3">Uncharacterized protein</fullName>
    </submittedName>
</protein>
<proteinExistence type="predicted"/>
<sequence>MIAAATKRPKSPTPFQSNCNGSTRVFTHTALIQKARKKQGEGGALNEQKTIRRKPPAYASPSPTLPSIFLAFLVLEDWKPSCQLPVMCGVRVCVCVPNAGSANATFFLFPRCVFLLLFFFGMRHTRTHTLSLSLTNLARTHTASMRTSTHRQAHSH</sequence>
<keyword evidence="2" id="KW-0472">Membrane</keyword>
<gene>
    <name evidence="3" type="ORF">EDB81DRAFT_228545</name>
</gene>
<feature type="region of interest" description="Disordered" evidence="1">
    <location>
        <begin position="37"/>
        <end position="59"/>
    </location>
</feature>
<evidence type="ECO:0000313" key="4">
    <source>
        <dbReference type="Proteomes" id="UP000738349"/>
    </source>
</evidence>
<keyword evidence="2" id="KW-1133">Transmembrane helix</keyword>
<feature type="transmembrane region" description="Helical" evidence="2">
    <location>
        <begin position="104"/>
        <end position="122"/>
    </location>
</feature>
<accession>A0A9P9DMP7</accession>
<evidence type="ECO:0000256" key="1">
    <source>
        <dbReference type="SAM" id="MobiDB-lite"/>
    </source>
</evidence>
<evidence type="ECO:0000313" key="3">
    <source>
        <dbReference type="EMBL" id="KAH7121346.1"/>
    </source>
</evidence>
<feature type="region of interest" description="Disordered" evidence="1">
    <location>
        <begin position="1"/>
        <end position="20"/>
    </location>
</feature>
<keyword evidence="4" id="KW-1185">Reference proteome</keyword>
<comment type="caution">
    <text evidence="3">The sequence shown here is derived from an EMBL/GenBank/DDBJ whole genome shotgun (WGS) entry which is preliminary data.</text>
</comment>
<evidence type="ECO:0000256" key="2">
    <source>
        <dbReference type="SAM" id="Phobius"/>
    </source>
</evidence>